<keyword evidence="2" id="KW-1185">Reference proteome</keyword>
<gene>
    <name evidence="1" type="primary">hisB</name>
    <name evidence="1" type="ORF">JYE49_06690</name>
</gene>
<evidence type="ECO:0000313" key="1">
    <source>
        <dbReference type="EMBL" id="QUC68371.1"/>
    </source>
</evidence>
<protein>
    <submittedName>
        <fullName evidence="1">Imidazoleglycerol-phosphate dehydratase HisB</fullName>
    </submittedName>
</protein>
<evidence type="ECO:0000313" key="2">
    <source>
        <dbReference type="Proteomes" id="UP000682782"/>
    </source>
</evidence>
<sequence>MRQAEVSRKTGETDIRIRLDLDGTGKNVIDTGVGFLDHMLTLFARHGRFDLEVSCKGDTYVDDHHSVEDIGIALGKAFEQALGDKKGIVRYGSTILPMDESLILSAVDLSGRGLLVYDLQIPAEKVGAFDTELTEEFFRALAHNACATLHIRQLAGGNSHHIIEGAFKSVARSLRTAVAIDPACADEIPSTKGVL</sequence>
<proteinExistence type="predicted"/>
<reference evidence="1" key="1">
    <citation type="submission" date="2021-01" db="EMBL/GenBank/DDBJ databases">
        <title>Complete genome sequence of Clostridiales bacterium R-7.</title>
        <authorList>
            <person name="Mahoney-Kurpe S.C."/>
            <person name="Palevich N."/>
            <person name="Koike S."/>
            <person name="Moon C.D."/>
            <person name="Attwood G.T."/>
        </authorList>
    </citation>
    <scope>NUCLEOTIDE SEQUENCE</scope>
    <source>
        <strain evidence="1">R-7</strain>
    </source>
</reference>
<dbReference type="EMBL" id="CP068393">
    <property type="protein sequence ID" value="QUC68371.1"/>
    <property type="molecule type" value="Genomic_DNA"/>
</dbReference>
<dbReference type="Proteomes" id="UP000682782">
    <property type="component" value="Chromosome"/>
</dbReference>
<accession>A0AC61N8Z0</accession>
<name>A0AC61N8Z0_9FIRM</name>
<organism evidence="1 2">
    <name type="scientific">Aristaeella hokkaidonensis</name>
    <dbReference type="NCBI Taxonomy" id="3046382"/>
    <lineage>
        <taxon>Bacteria</taxon>
        <taxon>Bacillati</taxon>
        <taxon>Bacillota</taxon>
        <taxon>Clostridia</taxon>
        <taxon>Eubacteriales</taxon>
        <taxon>Aristaeellaceae</taxon>
        <taxon>Aristaeella</taxon>
    </lineage>
</organism>